<comment type="catalytic activity">
    <reaction evidence="4">
        <text>RX + glutathione = an S-substituted glutathione + a halide anion + H(+)</text>
        <dbReference type="Rhea" id="RHEA:16437"/>
        <dbReference type="ChEBI" id="CHEBI:15378"/>
        <dbReference type="ChEBI" id="CHEBI:16042"/>
        <dbReference type="ChEBI" id="CHEBI:17792"/>
        <dbReference type="ChEBI" id="CHEBI:57925"/>
        <dbReference type="ChEBI" id="CHEBI:90779"/>
        <dbReference type="EC" id="2.5.1.18"/>
    </reaction>
</comment>
<keyword evidence="5" id="KW-1133">Transmembrane helix</keyword>
<sequence>ALRLFYVTVLLPCFAFFLHRLYITQIILFEVTAILLLWMMVLYCAIQLLCRFRTHIWRATAMTTQVFKHALLNLRRSYTGAQCRFYGSPCCSIVSEAVSYRLIYFNLRYLAECARQIFHHKGVLFEDIRIKREDWPALKSKTPFGQLPVLEVDGEVISQSYAINRYLARRFGLAGTSLIEEALVDSVADAHKDFLETSRPYFR</sequence>
<reference evidence="8" key="1">
    <citation type="submission" date="2022-11" db="UniProtKB">
        <authorList>
            <consortium name="WormBaseParasite"/>
        </authorList>
    </citation>
    <scope>IDENTIFICATION</scope>
</reference>
<name>A0A915B320_PARUN</name>
<dbReference type="CDD" id="cd03039">
    <property type="entry name" value="GST_N_Sigma_like"/>
    <property type="match status" value="1"/>
</dbReference>
<keyword evidence="5" id="KW-0472">Membrane</keyword>
<keyword evidence="2" id="KW-0808">Transferase</keyword>
<keyword evidence="5" id="KW-0812">Transmembrane</keyword>
<dbReference type="GO" id="GO:0004364">
    <property type="term" value="F:glutathione transferase activity"/>
    <property type="evidence" value="ECO:0007669"/>
    <property type="project" value="UniProtKB-EC"/>
</dbReference>
<dbReference type="FunFam" id="3.40.30.10:FF:000189">
    <property type="entry name" value="Glutathione S-Transferase"/>
    <property type="match status" value="1"/>
</dbReference>
<dbReference type="Proteomes" id="UP000887569">
    <property type="component" value="Unplaced"/>
</dbReference>
<organism evidence="7 8">
    <name type="scientific">Parascaris univalens</name>
    <name type="common">Nematode worm</name>
    <dbReference type="NCBI Taxonomy" id="6257"/>
    <lineage>
        <taxon>Eukaryota</taxon>
        <taxon>Metazoa</taxon>
        <taxon>Ecdysozoa</taxon>
        <taxon>Nematoda</taxon>
        <taxon>Chromadorea</taxon>
        <taxon>Rhabditida</taxon>
        <taxon>Spirurina</taxon>
        <taxon>Ascaridomorpha</taxon>
        <taxon>Ascaridoidea</taxon>
        <taxon>Ascarididae</taxon>
        <taxon>Parascaris</taxon>
    </lineage>
</organism>
<dbReference type="GO" id="GO:0006749">
    <property type="term" value="P:glutathione metabolic process"/>
    <property type="evidence" value="ECO:0007669"/>
    <property type="project" value="TreeGrafter"/>
</dbReference>
<comment type="similarity">
    <text evidence="3">Belongs to the GST superfamily. Sigma family.</text>
</comment>
<dbReference type="Pfam" id="PF02798">
    <property type="entry name" value="GST_N"/>
    <property type="match status" value="1"/>
</dbReference>
<evidence type="ECO:0000256" key="4">
    <source>
        <dbReference type="ARBA" id="ARBA00047960"/>
    </source>
</evidence>
<dbReference type="PROSITE" id="PS50404">
    <property type="entry name" value="GST_NTER"/>
    <property type="match status" value="1"/>
</dbReference>
<dbReference type="EC" id="2.5.1.18" evidence="1"/>
<dbReference type="InterPro" id="IPR040079">
    <property type="entry name" value="Glutathione_S-Trfase"/>
</dbReference>
<dbReference type="AlphaFoldDB" id="A0A915B320"/>
<dbReference type="InterPro" id="IPR050213">
    <property type="entry name" value="GST_superfamily"/>
</dbReference>
<dbReference type="SUPFAM" id="SSF52833">
    <property type="entry name" value="Thioredoxin-like"/>
    <property type="match status" value="1"/>
</dbReference>
<evidence type="ECO:0000256" key="2">
    <source>
        <dbReference type="ARBA" id="ARBA00022679"/>
    </source>
</evidence>
<dbReference type="WBParaSite" id="PgR024_g122_t01">
    <property type="protein sequence ID" value="PgR024_g122_t01"/>
    <property type="gene ID" value="PgR024_g122"/>
</dbReference>
<dbReference type="Gene3D" id="1.20.1050.130">
    <property type="match status" value="1"/>
</dbReference>
<dbReference type="PANTHER" id="PTHR11571:SF224">
    <property type="entry name" value="HEMATOPOIETIC PROSTAGLANDIN D SYNTHASE"/>
    <property type="match status" value="1"/>
</dbReference>
<feature type="domain" description="GST N-terminal" evidence="6">
    <location>
        <begin position="98"/>
        <end position="175"/>
    </location>
</feature>
<proteinExistence type="inferred from homology"/>
<evidence type="ECO:0000256" key="1">
    <source>
        <dbReference type="ARBA" id="ARBA00012452"/>
    </source>
</evidence>
<evidence type="ECO:0000313" key="8">
    <source>
        <dbReference type="WBParaSite" id="PgR024_g122_t01"/>
    </source>
</evidence>
<dbReference type="SFLD" id="SFLDS00019">
    <property type="entry name" value="Glutathione_Transferase_(cytos"/>
    <property type="match status" value="1"/>
</dbReference>
<dbReference type="PANTHER" id="PTHR11571">
    <property type="entry name" value="GLUTATHIONE S-TRANSFERASE"/>
    <property type="match status" value="1"/>
</dbReference>
<accession>A0A915B320</accession>
<dbReference type="InterPro" id="IPR004045">
    <property type="entry name" value="Glutathione_S-Trfase_N"/>
</dbReference>
<dbReference type="InterPro" id="IPR036249">
    <property type="entry name" value="Thioredoxin-like_sf"/>
</dbReference>
<keyword evidence="7" id="KW-1185">Reference proteome</keyword>
<feature type="transmembrane region" description="Helical" evidence="5">
    <location>
        <begin position="25"/>
        <end position="50"/>
    </location>
</feature>
<evidence type="ECO:0000256" key="3">
    <source>
        <dbReference type="ARBA" id="ARBA00038317"/>
    </source>
</evidence>
<evidence type="ECO:0000313" key="7">
    <source>
        <dbReference type="Proteomes" id="UP000887569"/>
    </source>
</evidence>
<evidence type="ECO:0000256" key="5">
    <source>
        <dbReference type="SAM" id="Phobius"/>
    </source>
</evidence>
<protein>
    <recommendedName>
        <fullName evidence="1">glutathione transferase</fullName>
        <ecNumber evidence="1">2.5.1.18</ecNumber>
    </recommendedName>
</protein>
<evidence type="ECO:0000259" key="6">
    <source>
        <dbReference type="PROSITE" id="PS50404"/>
    </source>
</evidence>